<evidence type="ECO:0000256" key="1">
    <source>
        <dbReference type="SAM" id="Phobius"/>
    </source>
</evidence>
<feature type="transmembrane region" description="Helical" evidence="1">
    <location>
        <begin position="196"/>
        <end position="216"/>
    </location>
</feature>
<dbReference type="RefSeq" id="WP_068616048.1">
    <property type="nucleotide sequence ID" value="NZ_CP016268.1"/>
</dbReference>
<dbReference type="KEGG" id="woc:BA177_10500"/>
<keyword evidence="1" id="KW-0472">Membrane</keyword>
<evidence type="ECO:0000313" key="3">
    <source>
        <dbReference type="Proteomes" id="UP000092695"/>
    </source>
</evidence>
<feature type="transmembrane region" description="Helical" evidence="1">
    <location>
        <begin position="430"/>
        <end position="451"/>
    </location>
</feature>
<dbReference type="STRING" id="1548547.BA177_10500"/>
<feature type="transmembrane region" description="Helical" evidence="1">
    <location>
        <begin position="29"/>
        <end position="49"/>
    </location>
</feature>
<feature type="transmembrane region" description="Helical" evidence="1">
    <location>
        <begin position="101"/>
        <end position="118"/>
    </location>
</feature>
<evidence type="ECO:0000313" key="2">
    <source>
        <dbReference type="EMBL" id="ANO51575.1"/>
    </source>
</evidence>
<sequence length="476" mass="52993">MSAGTKQADNFSRFERFLRVFADVQPREGVTCLVLVGNIFLILAAYYLIKPVREGWLAVTDIAGLTKLEVKAYSAFAQSMLLVAILPTYARLAAKWSRRDLILRVGAAFAFVLIGFWLSQPNLMFTRIPFAGILFYLFVGIFSVTLVALFWAFCADIYGAQRGARLFPLIAIGAALGSTTGSWLGEKLVRLPYVEAFDLLLVALIPLLVAMLLAAWTDRRGTYGDPSAWTKDRWNEPAAPVNEGPYHLILKHRYLTITALMIMVFTWVVTSGDNLLFGIVQETIGGTLVELQNDPLAYNVALNEATTAFYGDFYFWINFSTLFLQAFIVSRILSAGGMQALLFTTPFVSLAAYASMAFVPILGLIKVLKIAENSSAYSIHNTARHMLWLPTTKEMLYQAKPTVDTLFVRLGDGLAAMTILIGTRVFDLDYMGFVVINILLVLVWIALSTYLHREHKRWKKMAVVPDTVAAAAQESR</sequence>
<gene>
    <name evidence="2" type="ORF">BA177_10500</name>
</gene>
<dbReference type="AlphaFoldDB" id="A0A193LGA8"/>
<keyword evidence="1" id="KW-1133">Transmembrane helix</keyword>
<keyword evidence="3" id="KW-1185">Reference proteome</keyword>
<dbReference type="PANTHER" id="PTHR43596:SF1">
    <property type="entry name" value="ADP,ATP CARRIER PROTEIN"/>
    <property type="match status" value="1"/>
</dbReference>
<name>A0A193LGA8_9GAMM</name>
<reference evidence="2 3" key="1">
    <citation type="submission" date="2016-06" db="EMBL/GenBank/DDBJ databases">
        <title>Complete genome sequence of a deep-branching marine Gamma Proteobacterium Woeseia oceani type strain XK5.</title>
        <authorList>
            <person name="Mu D."/>
            <person name="Du Z."/>
        </authorList>
    </citation>
    <scope>NUCLEOTIDE SEQUENCE [LARGE SCALE GENOMIC DNA]</scope>
    <source>
        <strain evidence="2 3">XK5</strain>
    </source>
</reference>
<feature type="transmembrane region" description="Helical" evidence="1">
    <location>
        <begin position="313"/>
        <end position="333"/>
    </location>
</feature>
<feature type="transmembrane region" description="Helical" evidence="1">
    <location>
        <begin position="166"/>
        <end position="184"/>
    </location>
</feature>
<dbReference type="PANTHER" id="PTHR43596">
    <property type="entry name" value="ADP,ATP CARRIER PROTEIN"/>
    <property type="match status" value="1"/>
</dbReference>
<feature type="transmembrane region" description="Helical" evidence="1">
    <location>
        <begin position="340"/>
        <end position="365"/>
    </location>
</feature>
<keyword evidence="1" id="KW-0812">Transmembrane</keyword>
<dbReference type="InterPro" id="IPR036259">
    <property type="entry name" value="MFS_trans_sf"/>
</dbReference>
<feature type="transmembrane region" description="Helical" evidence="1">
    <location>
        <begin position="254"/>
        <end position="270"/>
    </location>
</feature>
<organism evidence="2 3">
    <name type="scientific">Woeseia oceani</name>
    <dbReference type="NCBI Taxonomy" id="1548547"/>
    <lineage>
        <taxon>Bacteria</taxon>
        <taxon>Pseudomonadati</taxon>
        <taxon>Pseudomonadota</taxon>
        <taxon>Gammaproteobacteria</taxon>
        <taxon>Woeseiales</taxon>
        <taxon>Woeseiaceae</taxon>
        <taxon>Woeseia</taxon>
    </lineage>
</organism>
<evidence type="ECO:0008006" key="4">
    <source>
        <dbReference type="Google" id="ProtNLM"/>
    </source>
</evidence>
<dbReference type="EMBL" id="CP016268">
    <property type="protein sequence ID" value="ANO51575.1"/>
    <property type="molecule type" value="Genomic_DNA"/>
</dbReference>
<protein>
    <recommendedName>
        <fullName evidence="4">ADP,ATP carrier protein</fullName>
    </recommendedName>
</protein>
<accession>A0A193LGA8</accession>
<feature type="transmembrane region" description="Helical" evidence="1">
    <location>
        <begin position="75"/>
        <end position="94"/>
    </location>
</feature>
<dbReference type="SUPFAM" id="SSF103473">
    <property type="entry name" value="MFS general substrate transporter"/>
    <property type="match status" value="1"/>
</dbReference>
<dbReference type="Proteomes" id="UP000092695">
    <property type="component" value="Chromosome"/>
</dbReference>
<feature type="transmembrane region" description="Helical" evidence="1">
    <location>
        <begin position="130"/>
        <end position="154"/>
    </location>
</feature>
<dbReference type="OrthoDB" id="199378at2"/>
<proteinExistence type="predicted"/>